<proteinExistence type="predicted"/>
<protein>
    <submittedName>
        <fullName evidence="2">Uncharacterized protein</fullName>
    </submittedName>
</protein>
<dbReference type="EMBL" id="BJNG01000006">
    <property type="protein sequence ID" value="GEC18531.1"/>
    <property type="molecule type" value="Genomic_DNA"/>
</dbReference>
<evidence type="ECO:0000313" key="2">
    <source>
        <dbReference type="EMBL" id="GEC18531.1"/>
    </source>
</evidence>
<comment type="caution">
    <text evidence="2">The sequence shown here is derived from an EMBL/GenBank/DDBJ whole genome shotgun (WGS) entry which is preliminary data.</text>
</comment>
<dbReference type="RefSeq" id="WP_141277159.1">
    <property type="nucleotide sequence ID" value="NZ_BAAARZ010000072.1"/>
</dbReference>
<accession>A0A4Y3WJW0</accession>
<evidence type="ECO:0000313" key="3">
    <source>
        <dbReference type="Proteomes" id="UP000320338"/>
    </source>
</evidence>
<name>A0A4Y3WJW0_9PSEU</name>
<gene>
    <name evidence="2" type="ORF">PHY01_08140</name>
</gene>
<keyword evidence="3" id="KW-1185">Reference proteome</keyword>
<organism evidence="2 3">
    <name type="scientific">Pseudonocardia hydrocarbonoxydans</name>
    <dbReference type="NCBI Taxonomy" id="76726"/>
    <lineage>
        <taxon>Bacteria</taxon>
        <taxon>Bacillati</taxon>
        <taxon>Actinomycetota</taxon>
        <taxon>Actinomycetes</taxon>
        <taxon>Pseudonocardiales</taxon>
        <taxon>Pseudonocardiaceae</taxon>
        <taxon>Pseudonocardia</taxon>
    </lineage>
</organism>
<evidence type="ECO:0000256" key="1">
    <source>
        <dbReference type="SAM" id="MobiDB-lite"/>
    </source>
</evidence>
<dbReference type="OrthoDB" id="3579029at2"/>
<dbReference type="Proteomes" id="UP000320338">
    <property type="component" value="Unassembled WGS sequence"/>
</dbReference>
<sequence length="72" mass="7910">MTMICERCYAPIGDGESLVRLAHIDHAHADGSITWVYAYVHLTACVTPRPAPHERPNTGTWDSARGIGGYRS</sequence>
<dbReference type="AlphaFoldDB" id="A0A4Y3WJW0"/>
<reference evidence="2 3" key="1">
    <citation type="submission" date="2019-06" db="EMBL/GenBank/DDBJ databases">
        <title>Whole genome shotgun sequence of Pseudonocardia hydrocarbonoxydans NBRC 14498.</title>
        <authorList>
            <person name="Hosoyama A."/>
            <person name="Uohara A."/>
            <person name="Ohji S."/>
            <person name="Ichikawa N."/>
        </authorList>
    </citation>
    <scope>NUCLEOTIDE SEQUENCE [LARGE SCALE GENOMIC DNA]</scope>
    <source>
        <strain evidence="2 3">NBRC 14498</strain>
    </source>
</reference>
<feature type="region of interest" description="Disordered" evidence="1">
    <location>
        <begin position="51"/>
        <end position="72"/>
    </location>
</feature>